<name>A0A5J5EHP4_9PEZI</name>
<feature type="chain" id="PRO_5023915589" description="Peptidase A1 domain-containing protein" evidence="2">
    <location>
        <begin position="19"/>
        <end position="323"/>
    </location>
</feature>
<evidence type="ECO:0000313" key="4">
    <source>
        <dbReference type="Proteomes" id="UP000326924"/>
    </source>
</evidence>
<feature type="transmembrane region" description="Helical" evidence="1">
    <location>
        <begin position="254"/>
        <end position="278"/>
    </location>
</feature>
<sequence length="323" mass="34207">MAAAGIALVFTLLPLVSGDSFPKPTAADHLRPLAGYSLLIHFRPAHQTASSFSNICGHFPGLTNTYLPLHSQLQHQKSANNSAIGNPFVPTPQVRLTIGTDAGWLDCLAITSVIPSPIAQPLNLSPIWGVAFGAVVLFKQHADTAQIGTPRNMVLIPAQGMRSWLGNSPNGRIVKPSDIHGGEAYTGFICGIVPSVLDISMRDMATTTAAITTDASTTTDVSTSTTRGPRTSIDVTTAGATPFSTAPQPPNVGAISGAVVGRVAIIVAGIVVIVLYWIKKRKSSRPLEPETVSDATHLPVIPETAYVAHPDSSEWYRWPGQRR</sequence>
<evidence type="ECO:0008006" key="5">
    <source>
        <dbReference type="Google" id="ProtNLM"/>
    </source>
</evidence>
<organism evidence="3 4">
    <name type="scientific">Sphaerosporella brunnea</name>
    <dbReference type="NCBI Taxonomy" id="1250544"/>
    <lineage>
        <taxon>Eukaryota</taxon>
        <taxon>Fungi</taxon>
        <taxon>Dikarya</taxon>
        <taxon>Ascomycota</taxon>
        <taxon>Pezizomycotina</taxon>
        <taxon>Pezizomycetes</taxon>
        <taxon>Pezizales</taxon>
        <taxon>Pyronemataceae</taxon>
        <taxon>Sphaerosporella</taxon>
    </lineage>
</organism>
<dbReference type="AlphaFoldDB" id="A0A5J5EHP4"/>
<keyword evidence="4" id="KW-1185">Reference proteome</keyword>
<accession>A0A5J5EHP4</accession>
<dbReference type="Proteomes" id="UP000326924">
    <property type="component" value="Unassembled WGS sequence"/>
</dbReference>
<comment type="caution">
    <text evidence="3">The sequence shown here is derived from an EMBL/GenBank/DDBJ whole genome shotgun (WGS) entry which is preliminary data.</text>
</comment>
<feature type="signal peptide" evidence="2">
    <location>
        <begin position="1"/>
        <end position="18"/>
    </location>
</feature>
<keyword evidence="1" id="KW-0472">Membrane</keyword>
<dbReference type="EMBL" id="VXIS01000300">
    <property type="protein sequence ID" value="KAA8894940.1"/>
    <property type="molecule type" value="Genomic_DNA"/>
</dbReference>
<evidence type="ECO:0000313" key="3">
    <source>
        <dbReference type="EMBL" id="KAA8894940.1"/>
    </source>
</evidence>
<evidence type="ECO:0000256" key="1">
    <source>
        <dbReference type="SAM" id="Phobius"/>
    </source>
</evidence>
<keyword evidence="2" id="KW-0732">Signal</keyword>
<dbReference type="InParanoid" id="A0A5J5EHP4"/>
<protein>
    <recommendedName>
        <fullName evidence="5">Peptidase A1 domain-containing protein</fullName>
    </recommendedName>
</protein>
<reference evidence="3 4" key="1">
    <citation type="submission" date="2019-09" db="EMBL/GenBank/DDBJ databases">
        <title>Draft genome of the ectomycorrhizal ascomycete Sphaerosporella brunnea.</title>
        <authorList>
            <consortium name="DOE Joint Genome Institute"/>
            <person name="Benucci G.M."/>
            <person name="Marozzi G."/>
            <person name="Antonielli L."/>
            <person name="Sanchez S."/>
            <person name="Marco P."/>
            <person name="Wang X."/>
            <person name="Falini L.B."/>
            <person name="Barry K."/>
            <person name="Haridas S."/>
            <person name="Lipzen A."/>
            <person name="Labutti K."/>
            <person name="Grigoriev I.V."/>
            <person name="Murat C."/>
            <person name="Martin F."/>
            <person name="Albertini E."/>
            <person name="Donnini D."/>
            <person name="Bonito G."/>
        </authorList>
    </citation>
    <scope>NUCLEOTIDE SEQUENCE [LARGE SCALE GENOMIC DNA]</scope>
    <source>
        <strain evidence="3 4">Sb_GMNB300</strain>
    </source>
</reference>
<gene>
    <name evidence="3" type="ORF">FN846DRAFT_998517</name>
</gene>
<keyword evidence="1" id="KW-1133">Transmembrane helix</keyword>
<proteinExistence type="predicted"/>
<evidence type="ECO:0000256" key="2">
    <source>
        <dbReference type="SAM" id="SignalP"/>
    </source>
</evidence>
<keyword evidence="1" id="KW-0812">Transmembrane</keyword>